<accession>A0A9N7NN29</accession>
<feature type="region of interest" description="Disordered" evidence="8">
    <location>
        <begin position="221"/>
        <end position="257"/>
    </location>
</feature>
<evidence type="ECO:0000256" key="8">
    <source>
        <dbReference type="SAM" id="MobiDB-lite"/>
    </source>
</evidence>
<dbReference type="InterPro" id="IPR013083">
    <property type="entry name" value="Znf_RING/FYVE/PHD"/>
</dbReference>
<dbReference type="PROSITE" id="PS50176">
    <property type="entry name" value="ARM_REPEAT"/>
    <property type="match status" value="3"/>
</dbReference>
<keyword evidence="6" id="KW-0833">Ubl conjugation pathway</keyword>
<feature type="repeat" description="ARM" evidence="7">
    <location>
        <begin position="327"/>
        <end position="369"/>
    </location>
</feature>
<dbReference type="CDD" id="cd16664">
    <property type="entry name" value="RING-Ubox_PUB"/>
    <property type="match status" value="1"/>
</dbReference>
<evidence type="ECO:0000256" key="6">
    <source>
        <dbReference type="ARBA" id="ARBA00022786"/>
    </source>
</evidence>
<evidence type="ECO:0000259" key="9">
    <source>
        <dbReference type="PROSITE" id="PS51698"/>
    </source>
</evidence>
<keyword evidence="4" id="KW-0808">Transferase</keyword>
<evidence type="ECO:0000256" key="1">
    <source>
        <dbReference type="ARBA" id="ARBA00000900"/>
    </source>
</evidence>
<dbReference type="PANTHER" id="PTHR23315">
    <property type="entry name" value="U BOX DOMAIN-CONTAINING"/>
    <property type="match status" value="1"/>
</dbReference>
<dbReference type="OrthoDB" id="7537227at2759"/>
<dbReference type="Pfam" id="PF25368">
    <property type="entry name" value="PUB10_N"/>
    <property type="match status" value="1"/>
</dbReference>
<dbReference type="GO" id="GO:0016567">
    <property type="term" value="P:protein ubiquitination"/>
    <property type="evidence" value="ECO:0007669"/>
    <property type="project" value="InterPro"/>
</dbReference>
<dbReference type="InterPro" id="IPR000225">
    <property type="entry name" value="Armadillo"/>
</dbReference>
<dbReference type="InterPro" id="IPR016024">
    <property type="entry name" value="ARM-type_fold"/>
</dbReference>
<dbReference type="Pfam" id="PF04564">
    <property type="entry name" value="U-box"/>
    <property type="match status" value="1"/>
</dbReference>
<name>A0A9N7NN29_STRHE</name>
<dbReference type="AlphaFoldDB" id="A0A9N7NN29"/>
<sequence length="526" mass="56696">MAGGDSTAVEGGLTAAPLLLIRDIVRISGAGFSGIFKKDCTDLGRRVSLLAHLLEEIRDSDKTQENGEAGPSSLYRACFSDLTMALQAARRLVFAANNFDDSKISSDGMTEEFFCQFQCVTWYLEKALANLPYNDFDISEEVQEQIELMRAQLKRATERYGEPFNLTLLRQALLQLLDKEASSIHLKNIGIIDLKTGQKMEGLVEANGLENRELDELIEDNESLSKSSESCEIGAPKDSDSGSIESSDCKSEEENKKLDSPAIPVDFLCPISLEIMKDPVIVATGQTYERAYIQRWIDSGHKTCPKTQQKLDHLTLTPNHELIMLANAVPPLVRVLRAGGPEARENAAATLFCLSLVDENRVVIGASGAIPPLVDLLREGGPRGMKDAATALFNLCVYHGNKGRAVRAGIVEVLLGMLAGPGGGTLVDGALAILSGLAGHRGAREAIVGEGGLQVLAGLMGTGSARVKENVCAVLVRLCGKDGESLEVLRRMGARDQLEEIAANGTERGRRKAGWLLEVLGGQRPV</sequence>
<dbReference type="SMART" id="SM00504">
    <property type="entry name" value="Ubox"/>
    <property type="match status" value="1"/>
</dbReference>
<proteinExistence type="predicted"/>
<evidence type="ECO:0000313" key="10">
    <source>
        <dbReference type="EMBL" id="CAA0832984.1"/>
    </source>
</evidence>
<dbReference type="SUPFAM" id="SSF57850">
    <property type="entry name" value="RING/U-box"/>
    <property type="match status" value="1"/>
</dbReference>
<dbReference type="PROSITE" id="PS51698">
    <property type="entry name" value="U_BOX"/>
    <property type="match status" value="1"/>
</dbReference>
<evidence type="ECO:0000256" key="3">
    <source>
        <dbReference type="ARBA" id="ARBA00012483"/>
    </source>
</evidence>
<dbReference type="InterPro" id="IPR011989">
    <property type="entry name" value="ARM-like"/>
</dbReference>
<dbReference type="EC" id="2.3.2.27" evidence="3"/>
<evidence type="ECO:0000256" key="2">
    <source>
        <dbReference type="ARBA" id="ARBA00004906"/>
    </source>
</evidence>
<dbReference type="Pfam" id="PF00514">
    <property type="entry name" value="Arm"/>
    <property type="match status" value="1"/>
</dbReference>
<dbReference type="FunFam" id="3.30.40.10:FF:000442">
    <property type="entry name" value="RING-type E3 ubiquitin transferase"/>
    <property type="match status" value="1"/>
</dbReference>
<gene>
    <name evidence="10" type="ORF">SHERM_28258</name>
</gene>
<comment type="caution">
    <text evidence="10">The sequence shown here is derived from an EMBL/GenBank/DDBJ whole genome shotgun (WGS) entry which is preliminary data.</text>
</comment>
<reference evidence="10" key="1">
    <citation type="submission" date="2019-12" db="EMBL/GenBank/DDBJ databases">
        <authorList>
            <person name="Scholes J."/>
        </authorList>
    </citation>
    <scope>NUCLEOTIDE SEQUENCE</scope>
</reference>
<dbReference type="SUPFAM" id="SSF48371">
    <property type="entry name" value="ARM repeat"/>
    <property type="match status" value="1"/>
</dbReference>
<feature type="domain" description="U-box" evidence="9">
    <location>
        <begin position="262"/>
        <end position="339"/>
    </location>
</feature>
<keyword evidence="11" id="KW-1185">Reference proteome</keyword>
<dbReference type="Gene3D" id="3.30.40.10">
    <property type="entry name" value="Zinc/RING finger domain, C3HC4 (zinc finger)"/>
    <property type="match status" value="1"/>
</dbReference>
<evidence type="ECO:0000256" key="5">
    <source>
        <dbReference type="ARBA" id="ARBA00022737"/>
    </source>
</evidence>
<evidence type="ECO:0000256" key="7">
    <source>
        <dbReference type="PROSITE-ProRule" id="PRU00259"/>
    </source>
</evidence>
<dbReference type="PANTHER" id="PTHR23315:SF111">
    <property type="entry name" value="U-BOX DOMAIN-CONTAINING PROTEIN 14"/>
    <property type="match status" value="1"/>
</dbReference>
<dbReference type="GO" id="GO:0061630">
    <property type="term" value="F:ubiquitin protein ligase activity"/>
    <property type="evidence" value="ECO:0007669"/>
    <property type="project" value="UniProtKB-EC"/>
</dbReference>
<evidence type="ECO:0000256" key="4">
    <source>
        <dbReference type="ARBA" id="ARBA00022679"/>
    </source>
</evidence>
<dbReference type="InterPro" id="IPR003613">
    <property type="entry name" value="Ubox_domain"/>
</dbReference>
<comment type="pathway">
    <text evidence="2">Protein modification; protein ubiquitination.</text>
</comment>
<keyword evidence="5" id="KW-0677">Repeat</keyword>
<dbReference type="InterPro" id="IPR045210">
    <property type="entry name" value="RING-Ubox_PUB"/>
</dbReference>
<comment type="catalytic activity">
    <reaction evidence="1">
        <text>S-ubiquitinyl-[E2 ubiquitin-conjugating enzyme]-L-cysteine + [acceptor protein]-L-lysine = [E2 ubiquitin-conjugating enzyme]-L-cysteine + N(6)-ubiquitinyl-[acceptor protein]-L-lysine.</text>
        <dbReference type="EC" id="2.3.2.27"/>
    </reaction>
</comment>
<dbReference type="Gene3D" id="1.25.10.10">
    <property type="entry name" value="Leucine-rich Repeat Variant"/>
    <property type="match status" value="2"/>
</dbReference>
<evidence type="ECO:0000313" key="11">
    <source>
        <dbReference type="Proteomes" id="UP001153555"/>
    </source>
</evidence>
<dbReference type="EMBL" id="CACSLK010027837">
    <property type="protein sequence ID" value="CAA0832984.1"/>
    <property type="molecule type" value="Genomic_DNA"/>
</dbReference>
<dbReference type="Proteomes" id="UP001153555">
    <property type="component" value="Unassembled WGS sequence"/>
</dbReference>
<dbReference type="SMART" id="SM00185">
    <property type="entry name" value="ARM"/>
    <property type="match status" value="3"/>
</dbReference>
<protein>
    <recommendedName>
        <fullName evidence="3">RING-type E3 ubiquitin transferase</fullName>
        <ecNumber evidence="3">2.3.2.27</ecNumber>
    </recommendedName>
</protein>
<organism evidence="10 11">
    <name type="scientific">Striga hermonthica</name>
    <name type="common">Purple witchweed</name>
    <name type="synonym">Buchnera hermonthica</name>
    <dbReference type="NCBI Taxonomy" id="68872"/>
    <lineage>
        <taxon>Eukaryota</taxon>
        <taxon>Viridiplantae</taxon>
        <taxon>Streptophyta</taxon>
        <taxon>Embryophyta</taxon>
        <taxon>Tracheophyta</taxon>
        <taxon>Spermatophyta</taxon>
        <taxon>Magnoliopsida</taxon>
        <taxon>eudicotyledons</taxon>
        <taxon>Gunneridae</taxon>
        <taxon>Pentapetalae</taxon>
        <taxon>asterids</taxon>
        <taxon>lamiids</taxon>
        <taxon>Lamiales</taxon>
        <taxon>Orobanchaceae</taxon>
        <taxon>Buchnereae</taxon>
        <taxon>Striga</taxon>
    </lineage>
</organism>
<feature type="repeat" description="ARM" evidence="7">
    <location>
        <begin position="409"/>
        <end position="452"/>
    </location>
</feature>
<feature type="compositionally biased region" description="Basic and acidic residues" evidence="8">
    <location>
        <begin position="247"/>
        <end position="257"/>
    </location>
</feature>
<dbReference type="InterPro" id="IPR057623">
    <property type="entry name" value="PUB12-19-like_N"/>
</dbReference>
<feature type="repeat" description="ARM" evidence="7">
    <location>
        <begin position="368"/>
        <end position="410"/>
    </location>
</feature>